<protein>
    <submittedName>
        <fullName evidence="1">Uncharacterized protein</fullName>
    </submittedName>
</protein>
<dbReference type="EMBL" id="JGVK01000006">
    <property type="protein sequence ID" value="KEY91547.1"/>
    <property type="molecule type" value="Genomic_DNA"/>
</dbReference>
<proteinExistence type="predicted"/>
<sequence length="44" mass="4568">MAIGYILQKKVVKGSCGGLGSLGVDKICNCIEPCNSARKNGNEV</sequence>
<reference evidence="1 2" key="1">
    <citation type="submission" date="2014-03" db="EMBL/GenBank/DDBJ databases">
        <title>Selection and divergence in the genomes of co-occurring obligate luminous symbionts with specific hosts.</title>
        <authorList>
            <person name="Hendry T.A."/>
            <person name="de Wet J.R."/>
            <person name="Dunlap P.V."/>
        </authorList>
    </citation>
    <scope>NUCLEOTIDE SEQUENCE [LARGE SCALE GENOMIC DNA]</scope>
    <source>
        <strain evidence="1 2">Ppalp.1</strain>
    </source>
</reference>
<evidence type="ECO:0000313" key="2">
    <source>
        <dbReference type="Proteomes" id="UP000053784"/>
    </source>
</evidence>
<dbReference type="Pfam" id="PF04400">
    <property type="entry name" value="NqrM"/>
    <property type="match status" value="1"/>
</dbReference>
<name>A0A084CP18_9GAMM</name>
<dbReference type="STRING" id="1179155.CF67_14076"/>
<organism evidence="1 2">
    <name type="scientific">Candidatus Photodesmus blepharonis</name>
    <dbReference type="NCBI Taxonomy" id="1179155"/>
    <lineage>
        <taxon>Bacteria</taxon>
        <taxon>Pseudomonadati</taxon>
        <taxon>Pseudomonadota</taxon>
        <taxon>Gammaproteobacteria</taxon>
        <taxon>Vibrionales</taxon>
        <taxon>Vibrionaceae</taxon>
        <taxon>Candidatus Photodesmus</taxon>
    </lineage>
</organism>
<evidence type="ECO:0000313" key="1">
    <source>
        <dbReference type="EMBL" id="KEY91547.1"/>
    </source>
</evidence>
<dbReference type="PANTHER" id="PTHR40691">
    <property type="entry name" value="(NA+)-NQR MATURATION NQRM"/>
    <property type="match status" value="1"/>
</dbReference>
<dbReference type="PANTHER" id="PTHR40691:SF1">
    <property type="entry name" value="EXPORTED PROTEIN"/>
    <property type="match status" value="1"/>
</dbReference>
<dbReference type="eggNOG" id="COG2991">
    <property type="taxonomic scope" value="Bacteria"/>
</dbReference>
<dbReference type="Proteomes" id="UP000053784">
    <property type="component" value="Unassembled WGS sequence"/>
</dbReference>
<dbReference type="AlphaFoldDB" id="A0A084CP18"/>
<dbReference type="InterPro" id="IPR007495">
    <property type="entry name" value="NqrM"/>
</dbReference>
<comment type="caution">
    <text evidence="1">The sequence shown here is derived from an EMBL/GenBank/DDBJ whole genome shotgun (WGS) entry which is preliminary data.</text>
</comment>
<gene>
    <name evidence="1" type="ORF">CF67_14076</name>
</gene>
<accession>A0A084CP18</accession>
<keyword evidence="2" id="KW-1185">Reference proteome</keyword>